<gene>
    <name evidence="9" type="ORF">RJ639_034817</name>
</gene>
<protein>
    <recommendedName>
        <fullName evidence="8">Nudix hydrolase domain-containing protein</fullName>
    </recommendedName>
</protein>
<organism evidence="9 10">
    <name type="scientific">Escallonia herrerae</name>
    <dbReference type="NCBI Taxonomy" id="1293975"/>
    <lineage>
        <taxon>Eukaryota</taxon>
        <taxon>Viridiplantae</taxon>
        <taxon>Streptophyta</taxon>
        <taxon>Embryophyta</taxon>
        <taxon>Tracheophyta</taxon>
        <taxon>Spermatophyta</taxon>
        <taxon>Magnoliopsida</taxon>
        <taxon>eudicotyledons</taxon>
        <taxon>Gunneridae</taxon>
        <taxon>Pentapetalae</taxon>
        <taxon>asterids</taxon>
        <taxon>campanulids</taxon>
        <taxon>Escalloniales</taxon>
        <taxon>Escalloniaceae</taxon>
        <taxon>Escallonia</taxon>
    </lineage>
</organism>
<evidence type="ECO:0000313" key="9">
    <source>
        <dbReference type="EMBL" id="KAK3035294.1"/>
    </source>
</evidence>
<evidence type="ECO:0000313" key="10">
    <source>
        <dbReference type="Proteomes" id="UP001188597"/>
    </source>
</evidence>
<dbReference type="GO" id="GO:0019693">
    <property type="term" value="P:ribose phosphate metabolic process"/>
    <property type="evidence" value="ECO:0007669"/>
    <property type="project" value="TreeGrafter"/>
</dbReference>
<proteinExistence type="inferred from homology"/>
<dbReference type="Gene3D" id="3.90.79.10">
    <property type="entry name" value="Nucleoside Triphosphate Pyrophosphohydrolase"/>
    <property type="match status" value="1"/>
</dbReference>
<evidence type="ECO:0000256" key="2">
    <source>
        <dbReference type="ARBA" id="ARBA00005582"/>
    </source>
</evidence>
<dbReference type="NCBIfam" id="NF001938">
    <property type="entry name" value="PRK00714.1-5"/>
    <property type="match status" value="1"/>
</dbReference>
<dbReference type="GO" id="GO:0009507">
    <property type="term" value="C:chloroplast"/>
    <property type="evidence" value="ECO:0007669"/>
    <property type="project" value="TreeGrafter"/>
</dbReference>
<dbReference type="EMBL" id="JAVXUP010000178">
    <property type="protein sequence ID" value="KAK3035294.1"/>
    <property type="molecule type" value="Genomic_DNA"/>
</dbReference>
<evidence type="ECO:0000256" key="5">
    <source>
        <dbReference type="ARBA" id="ARBA00022842"/>
    </source>
</evidence>
<evidence type="ECO:0000256" key="3">
    <source>
        <dbReference type="ARBA" id="ARBA00022723"/>
    </source>
</evidence>
<comment type="caution">
    <text evidence="9">The sequence shown here is derived from an EMBL/GenBank/DDBJ whole genome shotgun (WGS) entry which is preliminary data.</text>
</comment>
<dbReference type="GO" id="GO:0008893">
    <property type="term" value="F:guanosine-3',5'-bis(diphosphate) 3'-diphosphatase activity"/>
    <property type="evidence" value="ECO:0007669"/>
    <property type="project" value="TreeGrafter"/>
</dbReference>
<dbReference type="InterPro" id="IPR000086">
    <property type="entry name" value="NUDIX_hydrolase_dom"/>
</dbReference>
<dbReference type="CDD" id="cd03671">
    <property type="entry name" value="NUDIX_Ap4A_hydrolase_plant_like"/>
    <property type="match status" value="1"/>
</dbReference>
<reference evidence="9" key="1">
    <citation type="submission" date="2022-12" db="EMBL/GenBank/DDBJ databases">
        <title>Draft genome assemblies for two species of Escallonia (Escalloniales).</title>
        <authorList>
            <person name="Chanderbali A."/>
            <person name="Dervinis C."/>
            <person name="Anghel I."/>
            <person name="Soltis D."/>
            <person name="Soltis P."/>
            <person name="Zapata F."/>
        </authorList>
    </citation>
    <scope>NUCLEOTIDE SEQUENCE</scope>
    <source>
        <strain evidence="9">UCBG64.0493</strain>
        <tissue evidence="9">Leaf</tissue>
    </source>
</reference>
<dbReference type="GO" id="GO:0034432">
    <property type="term" value="F:bis(5'-adenosyl)-pentaphosphatase activity"/>
    <property type="evidence" value="ECO:0007669"/>
    <property type="project" value="TreeGrafter"/>
</dbReference>
<feature type="domain" description="Nudix hydrolase" evidence="8">
    <location>
        <begin position="73"/>
        <end position="220"/>
    </location>
</feature>
<dbReference type="PANTHER" id="PTHR11839">
    <property type="entry name" value="UDP/ADP-SUGAR PYROPHOSPHATASE"/>
    <property type="match status" value="1"/>
</dbReference>
<keyword evidence="3" id="KW-0479">Metal-binding</keyword>
<evidence type="ECO:0000256" key="1">
    <source>
        <dbReference type="ARBA" id="ARBA00001936"/>
    </source>
</evidence>
<dbReference type="InterPro" id="IPR022927">
    <property type="entry name" value="RppH"/>
</dbReference>
<keyword evidence="5" id="KW-0460">Magnesium</keyword>
<dbReference type="PROSITE" id="PS00893">
    <property type="entry name" value="NUDIX_BOX"/>
    <property type="match status" value="1"/>
</dbReference>
<dbReference type="Pfam" id="PF00293">
    <property type="entry name" value="NUDIX"/>
    <property type="match status" value="1"/>
</dbReference>
<dbReference type="PROSITE" id="PS51462">
    <property type="entry name" value="NUDIX"/>
    <property type="match status" value="1"/>
</dbReference>
<dbReference type="PANTHER" id="PTHR11839:SF22">
    <property type="entry name" value="NUDIX HYDROLASE 26, CHLOROPLASTIC"/>
    <property type="match status" value="1"/>
</dbReference>
<dbReference type="SUPFAM" id="SSF55811">
    <property type="entry name" value="Nudix"/>
    <property type="match status" value="1"/>
</dbReference>
<comment type="cofactor">
    <cofactor evidence="1">
        <name>Mn(2+)</name>
        <dbReference type="ChEBI" id="CHEBI:29035"/>
    </cofactor>
</comment>
<dbReference type="Proteomes" id="UP001188597">
    <property type="component" value="Unassembled WGS sequence"/>
</dbReference>
<dbReference type="GO" id="GO:0046872">
    <property type="term" value="F:metal ion binding"/>
    <property type="evidence" value="ECO:0007669"/>
    <property type="project" value="UniProtKB-KW"/>
</dbReference>
<evidence type="ECO:0000256" key="6">
    <source>
        <dbReference type="ARBA" id="ARBA00023211"/>
    </source>
</evidence>
<accession>A0AA89B9N4</accession>
<dbReference type="PRINTS" id="PR00502">
    <property type="entry name" value="NUDIXFAMILY"/>
</dbReference>
<keyword evidence="6" id="KW-0464">Manganese</keyword>
<dbReference type="InterPro" id="IPR020084">
    <property type="entry name" value="NUDIX_hydrolase_CS"/>
</dbReference>
<evidence type="ECO:0000259" key="8">
    <source>
        <dbReference type="PROSITE" id="PS51462"/>
    </source>
</evidence>
<sequence>MALCPSIILHNSPFPPHPFQLVAIPTLSSQYYPLKSNRFTDPPLLRPERFCTIPGTSLSSSSPSSSMEAPPEGYRKNVGICLINPSKKIFAASRLDIPDSWQMPQGGIDENEDPRDAAIRELKEETGVTSAEVLAEVPYWLTYDFPPAVSEKLKLQWGSVWKGQAQKWFLLKLTGKEEEINLLGDGTEKPEFGEWSWMSPEQVVDLAVDFKKPVYKEVLTVFSPYL</sequence>
<dbReference type="InterPro" id="IPR015797">
    <property type="entry name" value="NUDIX_hydrolase-like_dom_sf"/>
</dbReference>
<dbReference type="InterPro" id="IPR020476">
    <property type="entry name" value="Nudix_hydrolase"/>
</dbReference>
<evidence type="ECO:0000256" key="7">
    <source>
        <dbReference type="RuleBase" id="RU003476"/>
    </source>
</evidence>
<dbReference type="NCBIfam" id="NF001936">
    <property type="entry name" value="PRK00714.1-3"/>
    <property type="match status" value="1"/>
</dbReference>
<evidence type="ECO:0000256" key="4">
    <source>
        <dbReference type="ARBA" id="ARBA00022801"/>
    </source>
</evidence>
<comment type="similarity">
    <text evidence="2 7">Belongs to the Nudix hydrolase family.</text>
</comment>
<dbReference type="GO" id="GO:0006753">
    <property type="term" value="P:nucleoside phosphate metabolic process"/>
    <property type="evidence" value="ECO:0007669"/>
    <property type="project" value="TreeGrafter"/>
</dbReference>
<keyword evidence="10" id="KW-1185">Reference proteome</keyword>
<keyword evidence="4 7" id="KW-0378">Hydrolase</keyword>
<dbReference type="HAMAP" id="MF_00298">
    <property type="entry name" value="Nudix_RppH"/>
    <property type="match status" value="1"/>
</dbReference>
<dbReference type="FunFam" id="3.90.79.10:FF:000032">
    <property type="entry name" value="Nudix hydrolase 25"/>
    <property type="match status" value="1"/>
</dbReference>
<dbReference type="AlphaFoldDB" id="A0AA89B9N4"/>
<name>A0AA89B9N4_9ASTE</name>